<reference evidence="7" key="1">
    <citation type="submission" date="2007-03" db="EMBL/GenBank/DDBJ databases">
        <title>Annotation of Culex pipiens quinquefasciatus.</title>
        <authorList>
            <consortium name="The Broad Institute Genome Sequencing Platform"/>
            <person name="Atkinson P.W."/>
            <person name="Hemingway J."/>
            <person name="Christensen B.M."/>
            <person name="Higgs S."/>
            <person name="Kodira C."/>
            <person name="Hannick L."/>
            <person name="Megy K."/>
            <person name="O'Leary S."/>
            <person name="Pearson M."/>
            <person name="Haas B.J."/>
            <person name="Mauceli E."/>
            <person name="Wortman J.R."/>
            <person name="Lee N.H."/>
            <person name="Guigo R."/>
            <person name="Stanke M."/>
            <person name="Alvarado L."/>
            <person name="Amedeo P."/>
            <person name="Antoine C.H."/>
            <person name="Arensburger P."/>
            <person name="Bidwell S.L."/>
            <person name="Crawford M."/>
            <person name="Camaro F."/>
            <person name="Devon K."/>
            <person name="Engels R."/>
            <person name="Hammond M."/>
            <person name="Howarth C."/>
            <person name="Koehrsen M."/>
            <person name="Lawson D."/>
            <person name="Montgomery P."/>
            <person name="Nene V."/>
            <person name="Nusbaum C."/>
            <person name="Puiu D."/>
            <person name="Romero-Severson J."/>
            <person name="Severson D.W."/>
            <person name="Shumway M."/>
            <person name="Sisk P."/>
            <person name="Stolte C."/>
            <person name="Zeng Q."/>
            <person name="Eisenstadt E."/>
            <person name="Fraser-Liggett C."/>
            <person name="Strausberg R."/>
            <person name="Galagan J."/>
            <person name="Birren B."/>
            <person name="Collins F.H."/>
        </authorList>
    </citation>
    <scope>NUCLEOTIDE SEQUENCE [LARGE SCALE GENOMIC DNA]</scope>
    <source>
        <strain evidence="7">JHB</strain>
    </source>
</reference>
<gene>
    <name evidence="8" type="primary">6042600</name>
    <name evidence="7" type="ORF">CpipJ_CPIJ010241</name>
</gene>
<dbReference type="InterPro" id="IPR036236">
    <property type="entry name" value="Znf_C2H2_sf"/>
</dbReference>
<keyword evidence="5" id="KW-0862">Zinc</keyword>
<dbReference type="EMBL" id="DS232073">
    <property type="protein sequence ID" value="EDS33955.1"/>
    <property type="molecule type" value="Genomic_DNA"/>
</dbReference>
<dbReference type="Proteomes" id="UP000002320">
    <property type="component" value="Unassembled WGS sequence"/>
</dbReference>
<dbReference type="GO" id="GO:0000978">
    <property type="term" value="F:RNA polymerase II cis-regulatory region sequence-specific DNA binding"/>
    <property type="evidence" value="ECO:0007669"/>
    <property type="project" value="TreeGrafter"/>
</dbReference>
<dbReference type="eggNOG" id="KOG1721">
    <property type="taxonomic scope" value="Eukaryota"/>
</dbReference>
<name>B0WSK8_CULQU</name>
<evidence type="ECO:0000313" key="8">
    <source>
        <dbReference type="EnsemblMetazoa" id="CPIJ010241-PA"/>
    </source>
</evidence>
<dbReference type="VEuPathDB" id="VectorBase:CQUJHB005292"/>
<keyword evidence="2" id="KW-0479">Metal-binding</keyword>
<evidence type="ECO:0000256" key="4">
    <source>
        <dbReference type="ARBA" id="ARBA00022771"/>
    </source>
</evidence>
<comment type="subcellular location">
    <subcellularLocation>
        <location evidence="1">Nucleus</location>
    </subcellularLocation>
</comment>
<evidence type="ECO:0000256" key="3">
    <source>
        <dbReference type="ARBA" id="ARBA00022737"/>
    </source>
</evidence>
<dbReference type="VEuPathDB" id="VectorBase:CPIJ010241"/>
<dbReference type="InterPro" id="IPR043359">
    <property type="entry name" value="GLI-like"/>
</dbReference>
<dbReference type="PANTHER" id="PTHR45718:SF4">
    <property type="entry name" value="TRANSCRIPTIONAL ACTIVATOR CUBITUS INTERRUPTUS"/>
    <property type="match status" value="1"/>
</dbReference>
<dbReference type="HOGENOM" id="CLU_2225770_0_0_1"/>
<dbReference type="GO" id="GO:0000981">
    <property type="term" value="F:DNA-binding transcription factor activity, RNA polymerase II-specific"/>
    <property type="evidence" value="ECO:0007669"/>
    <property type="project" value="TreeGrafter"/>
</dbReference>
<dbReference type="STRING" id="7176.B0WSK8"/>
<dbReference type="GO" id="GO:0008270">
    <property type="term" value="F:zinc ion binding"/>
    <property type="evidence" value="ECO:0007669"/>
    <property type="project" value="UniProtKB-KW"/>
</dbReference>
<organism>
    <name type="scientific">Culex quinquefasciatus</name>
    <name type="common">Southern house mosquito</name>
    <name type="synonym">Culex pungens</name>
    <dbReference type="NCBI Taxonomy" id="7176"/>
    <lineage>
        <taxon>Eukaryota</taxon>
        <taxon>Metazoa</taxon>
        <taxon>Ecdysozoa</taxon>
        <taxon>Arthropoda</taxon>
        <taxon>Hexapoda</taxon>
        <taxon>Insecta</taxon>
        <taxon>Pterygota</taxon>
        <taxon>Neoptera</taxon>
        <taxon>Endopterygota</taxon>
        <taxon>Diptera</taxon>
        <taxon>Nematocera</taxon>
        <taxon>Culicoidea</taxon>
        <taxon>Culicidae</taxon>
        <taxon>Culicinae</taxon>
        <taxon>Culicini</taxon>
        <taxon>Culex</taxon>
        <taxon>Culex</taxon>
    </lineage>
</organism>
<keyword evidence="6" id="KW-0539">Nucleus</keyword>
<dbReference type="EnsemblMetazoa" id="CPIJ010241-RA">
    <property type="protein sequence ID" value="CPIJ010241-PA"/>
    <property type="gene ID" value="CPIJ010241"/>
</dbReference>
<protein>
    <submittedName>
        <fullName evidence="7 8">Zinc finger protein</fullName>
    </submittedName>
</protein>
<evidence type="ECO:0000313" key="7">
    <source>
        <dbReference type="EMBL" id="EDS33955.1"/>
    </source>
</evidence>
<keyword evidence="3" id="KW-0677">Repeat</keyword>
<reference evidence="8" key="2">
    <citation type="submission" date="2020-05" db="UniProtKB">
        <authorList>
            <consortium name="EnsemblMetazoa"/>
        </authorList>
    </citation>
    <scope>IDENTIFICATION</scope>
    <source>
        <strain evidence="8">JHB</strain>
    </source>
</reference>
<keyword evidence="9" id="KW-1185">Reference proteome</keyword>
<dbReference type="SUPFAM" id="SSF57667">
    <property type="entry name" value="beta-beta-alpha zinc fingers"/>
    <property type="match status" value="1"/>
</dbReference>
<evidence type="ECO:0000256" key="2">
    <source>
        <dbReference type="ARBA" id="ARBA00022723"/>
    </source>
</evidence>
<evidence type="ECO:0000256" key="1">
    <source>
        <dbReference type="ARBA" id="ARBA00004123"/>
    </source>
</evidence>
<proteinExistence type="predicted"/>
<evidence type="ECO:0000256" key="5">
    <source>
        <dbReference type="ARBA" id="ARBA00022833"/>
    </source>
</evidence>
<dbReference type="Gene3D" id="3.30.160.60">
    <property type="entry name" value="Classic Zinc Finger"/>
    <property type="match status" value="2"/>
</dbReference>
<dbReference type="InParanoid" id="B0WSK8"/>
<evidence type="ECO:0000313" key="9">
    <source>
        <dbReference type="Proteomes" id="UP000002320"/>
    </source>
</evidence>
<accession>B0WSK8</accession>
<keyword evidence="4" id="KW-0863">Zinc-finger</keyword>
<dbReference type="GO" id="GO:0005634">
    <property type="term" value="C:nucleus"/>
    <property type="evidence" value="ECO:0007669"/>
    <property type="project" value="UniProtKB-SubCell"/>
</dbReference>
<sequence length="106" mass="11594">MIRRSSSTSDSYGHLSDSALGPALLPGLPGHHLPTASMFPLHHPLQLGHSLAKSQFEVCCKAYSLLEKLKTLLRSHTGEKPYTGEYPGCSKAFNNVSDHAKHQNRT</sequence>
<dbReference type="OrthoDB" id="8117402at2759"/>
<evidence type="ECO:0000256" key="6">
    <source>
        <dbReference type="ARBA" id="ARBA00023242"/>
    </source>
</evidence>
<dbReference type="AlphaFoldDB" id="B0WSK8"/>
<dbReference type="KEGG" id="cqu:CpipJ_CPIJ010241"/>
<dbReference type="PANTHER" id="PTHR45718">
    <property type="entry name" value="TRANSCRIPTIONAL ACTIVATOR CUBITUS INTERRUPTUS"/>
    <property type="match status" value="1"/>
</dbReference>